<evidence type="ECO:0000313" key="3">
    <source>
        <dbReference type="EMBL" id="OQE93732.1"/>
    </source>
</evidence>
<protein>
    <recommendedName>
        <fullName evidence="2">HAM1-like N-terminal domain-containing protein</fullName>
    </recommendedName>
</protein>
<dbReference type="PANTHER" id="PTHR31138">
    <property type="entry name" value="CHROMOSOME 19, WHOLE GENOME SHOTGUN SEQUENCE"/>
    <property type="match status" value="1"/>
</dbReference>
<dbReference type="Proteomes" id="UP000191691">
    <property type="component" value="Unassembled WGS sequence"/>
</dbReference>
<feature type="region of interest" description="Disordered" evidence="1">
    <location>
        <begin position="218"/>
        <end position="243"/>
    </location>
</feature>
<evidence type="ECO:0000256" key="1">
    <source>
        <dbReference type="SAM" id="MobiDB-lite"/>
    </source>
</evidence>
<keyword evidence="4" id="KW-1185">Reference proteome</keyword>
<reference evidence="4" key="1">
    <citation type="journal article" date="2017" name="Nat. Microbiol.">
        <title>Global analysis of biosynthetic gene clusters reveals vast potential of secondary metabolite production in Penicillium species.</title>
        <authorList>
            <person name="Nielsen J.C."/>
            <person name="Grijseels S."/>
            <person name="Prigent S."/>
            <person name="Ji B."/>
            <person name="Dainat J."/>
            <person name="Nielsen K.F."/>
            <person name="Frisvad J.C."/>
            <person name="Workman M."/>
            <person name="Nielsen J."/>
        </authorList>
    </citation>
    <scope>NUCLEOTIDE SEQUENCE [LARGE SCALE GENOMIC DNA]</scope>
    <source>
        <strain evidence="4">IBT 13039</strain>
    </source>
</reference>
<accession>A0A1V6Z2U2</accession>
<gene>
    <name evidence="3" type="ORF">PENNAL_c0005G11772</name>
</gene>
<evidence type="ECO:0000313" key="4">
    <source>
        <dbReference type="Proteomes" id="UP000191691"/>
    </source>
</evidence>
<dbReference type="STRING" id="60175.A0A1V6Z2U2"/>
<dbReference type="OMA" id="PRYEDDT"/>
<sequence length="774" mass="88136">MCRHVPKTGSQALTHPYVELQPSFSFISKHYSYLTRSNRALFNMPSETEPLLPRYEDDTSRQRRLHQKLHSYQMVRAISEGYMPTTEQTIANLRTLLASDILNLRNQDIGSVGRQLVRDSRLWIQVFIEFLEQKNGQDQLQQFLWRLARSRVEVDSERVSRQAAHVKARADTKAAYDSFRTVGGLLLTNADFRLFVDDIVTVGRQIFADTADSLAESSKRVAGQAKPSEEEEQALQGAGADEGRALSKAEVNEEVAHVADVAGEGIAQTSHEAVKSAKEHLSGRERDTLLFRLKQAVQKLRERTDYSDSVSTLAQLIARYVRIYADVAENTASVAQEELGVNDDLRRAVDDFWILLRSFGSAEEWDRLQEKFHNVLRHANKDPEFDNLLREVGTSLQDMLTNPDFFDSAPQKLDELKQHSGKVSSETGLRKDMDDFLAQTKRTLRTVPEDPAVSKLTNATKKIYQDAWGAYNDKKADLPADLVNVFFPVLLRAIQYIPIPRLEISAPEMDLLVENLILEPGHTVNFSSFLPYRMHILTRNDIDVVKTHSKRTETLMKTAFTVTVQGLNISAEDFGYWFRAHTGFFHLKDEGIASFYLDRRGIDISLDIEVGRDRLERIFSLRGVRVCIHKLDYTVKRSKWRFLVWLTKPFLKHLVRRVLEKKIAEEIVAATFALNRELVFARERLRATRIANPQDLATFVRAVLARLKPADSDVEARVGIEPQGVFAGIYAPGSIVKTWHEEATRAQEAIEEGDETQGVGHTWHNDIFNVAGRY</sequence>
<dbReference type="InterPro" id="IPR017943">
    <property type="entry name" value="Bactericidal_perm-incr_a/b_dom"/>
</dbReference>
<dbReference type="Gene3D" id="3.15.10.10">
    <property type="entry name" value="Bactericidal permeability-increasing protein, domain 1"/>
    <property type="match status" value="1"/>
</dbReference>
<dbReference type="InterPro" id="IPR045967">
    <property type="entry name" value="HAM1-like_N"/>
</dbReference>
<dbReference type="PANTHER" id="PTHR31138:SF4">
    <property type="entry name" value="DUF5923 DOMAIN-CONTAINING PROTEIN"/>
    <property type="match status" value="1"/>
</dbReference>
<dbReference type="GO" id="GO:0008289">
    <property type="term" value="F:lipid binding"/>
    <property type="evidence" value="ECO:0007669"/>
    <property type="project" value="InterPro"/>
</dbReference>
<dbReference type="SUPFAM" id="SSF55394">
    <property type="entry name" value="Bactericidal permeability-increasing protein, BPI"/>
    <property type="match status" value="1"/>
</dbReference>
<feature type="domain" description="HAM1-like N-terminal" evidence="2">
    <location>
        <begin position="231"/>
        <end position="609"/>
    </location>
</feature>
<dbReference type="Pfam" id="PF19343">
    <property type="entry name" value="HAM1_N"/>
    <property type="match status" value="1"/>
</dbReference>
<proteinExistence type="predicted"/>
<dbReference type="AlphaFoldDB" id="A0A1V6Z2U2"/>
<dbReference type="EMBL" id="MOOB01000005">
    <property type="protein sequence ID" value="OQE93732.1"/>
    <property type="molecule type" value="Genomic_DNA"/>
</dbReference>
<organism evidence="3 4">
    <name type="scientific">Penicillium nalgiovense</name>
    <dbReference type="NCBI Taxonomy" id="60175"/>
    <lineage>
        <taxon>Eukaryota</taxon>
        <taxon>Fungi</taxon>
        <taxon>Dikarya</taxon>
        <taxon>Ascomycota</taxon>
        <taxon>Pezizomycotina</taxon>
        <taxon>Eurotiomycetes</taxon>
        <taxon>Eurotiomycetidae</taxon>
        <taxon>Eurotiales</taxon>
        <taxon>Aspergillaceae</taxon>
        <taxon>Penicillium</taxon>
    </lineage>
</organism>
<evidence type="ECO:0000259" key="2">
    <source>
        <dbReference type="Pfam" id="PF19343"/>
    </source>
</evidence>
<name>A0A1V6Z2U2_PENNA</name>
<comment type="caution">
    <text evidence="3">The sequence shown here is derived from an EMBL/GenBank/DDBJ whole genome shotgun (WGS) entry which is preliminary data.</text>
</comment>